<keyword evidence="2" id="KW-1185">Reference proteome</keyword>
<name>A0ABS4U0R3_9PSEU</name>
<dbReference type="RefSeq" id="WP_307855675.1">
    <property type="nucleotide sequence ID" value="NZ_JAGINW010000001.1"/>
</dbReference>
<proteinExistence type="predicted"/>
<organism evidence="1 2">
    <name type="scientific">Kibdelosporangium banguiense</name>
    <dbReference type="NCBI Taxonomy" id="1365924"/>
    <lineage>
        <taxon>Bacteria</taxon>
        <taxon>Bacillati</taxon>
        <taxon>Actinomycetota</taxon>
        <taxon>Actinomycetes</taxon>
        <taxon>Pseudonocardiales</taxon>
        <taxon>Pseudonocardiaceae</taxon>
        <taxon>Kibdelosporangium</taxon>
    </lineage>
</organism>
<evidence type="ECO:0000313" key="1">
    <source>
        <dbReference type="EMBL" id="MBP2330244.1"/>
    </source>
</evidence>
<gene>
    <name evidence="1" type="ORF">JOF56_010629</name>
</gene>
<comment type="caution">
    <text evidence="1">The sequence shown here is derived from an EMBL/GenBank/DDBJ whole genome shotgun (WGS) entry which is preliminary data.</text>
</comment>
<sequence length="41" mass="4911">MLLVAGDKAGQWNAWYERAIPLAEQRYEIYLKEREAEADRR</sequence>
<dbReference type="EMBL" id="JAGINW010000001">
    <property type="protein sequence ID" value="MBP2330244.1"/>
    <property type="molecule type" value="Genomic_DNA"/>
</dbReference>
<evidence type="ECO:0008006" key="3">
    <source>
        <dbReference type="Google" id="ProtNLM"/>
    </source>
</evidence>
<protein>
    <recommendedName>
        <fullName evidence="3">DNA-binding protein</fullName>
    </recommendedName>
</protein>
<dbReference type="Proteomes" id="UP001519332">
    <property type="component" value="Unassembled WGS sequence"/>
</dbReference>
<accession>A0ABS4U0R3</accession>
<evidence type="ECO:0000313" key="2">
    <source>
        <dbReference type="Proteomes" id="UP001519332"/>
    </source>
</evidence>
<reference evidence="1 2" key="1">
    <citation type="submission" date="2021-03" db="EMBL/GenBank/DDBJ databases">
        <title>Sequencing the genomes of 1000 actinobacteria strains.</title>
        <authorList>
            <person name="Klenk H.-P."/>
        </authorList>
    </citation>
    <scope>NUCLEOTIDE SEQUENCE [LARGE SCALE GENOMIC DNA]</scope>
    <source>
        <strain evidence="1 2">DSM 46670</strain>
    </source>
</reference>